<dbReference type="SUPFAM" id="SSF52949">
    <property type="entry name" value="Macro domain-like"/>
    <property type="match status" value="1"/>
</dbReference>
<dbReference type="InterPro" id="IPR057051">
    <property type="entry name" value="PARP14_RPM_1"/>
</dbReference>
<proteinExistence type="predicted"/>
<sequence length="414" mass="45490">MEQKHPLYFVVETEEELEVKAKSKIKRYFTIRRDSGGGDCGEVEKVGGRLYKISFDLKEDQERVLGRKTHKITLPSGILQLTVSRTAPEPDTTAQVTSTTAAKPDTSNRVSVEASAIPQPQVLLSGPQQLVLKTKLELTKELSSLISDTLEIDGPGARQYFKAEGKASKEVIEKLHRVFIRDIENVEEPKVVKDSVPAKSLPAKNPPAISPPAPSQQAPSQPEAVVRRRSSVEINNVKVEIKMDSLLNDYVDMLIVPMLKKSLQSTKTGKSLAKKGGLPLKMKFSNASWKSVAPGEVVEVKAPEALNCYKLLFIKCWPRDGSSRQSQQQVLRNGLQRCLELCVEQGHSSVALPVVDLGTVLDSLTEAVKLLIEELRKFESTAPSTVLNIHIVTQPDEGTTVKVGNSVLIISDTN</sequence>
<feature type="region of interest" description="Disordered" evidence="1">
    <location>
        <begin position="191"/>
        <end position="223"/>
    </location>
</feature>
<dbReference type="Proteomes" id="UP001497482">
    <property type="component" value="Chromosome 19"/>
</dbReference>
<evidence type="ECO:0000259" key="2">
    <source>
        <dbReference type="Pfam" id="PF23222"/>
    </source>
</evidence>
<feature type="domain" description="PAR14-like first RRM" evidence="2">
    <location>
        <begin position="11"/>
        <end position="84"/>
    </location>
</feature>
<evidence type="ECO:0000313" key="3">
    <source>
        <dbReference type="EMBL" id="CAL1591322.1"/>
    </source>
</evidence>
<dbReference type="Pfam" id="PF23222">
    <property type="entry name" value="RRM_PARP14_1"/>
    <property type="match status" value="1"/>
</dbReference>
<protein>
    <recommendedName>
        <fullName evidence="2">PAR14-like first RRM domain-containing protein</fullName>
    </recommendedName>
</protein>
<dbReference type="InterPro" id="IPR012677">
    <property type="entry name" value="Nucleotide-bd_a/b_plait_sf"/>
</dbReference>
<gene>
    <name evidence="3" type="ORF">KC01_LOCUS20699</name>
</gene>
<feature type="compositionally biased region" description="Pro residues" evidence="1">
    <location>
        <begin position="204"/>
        <end position="214"/>
    </location>
</feature>
<organism evidence="3 4">
    <name type="scientific">Knipowitschia caucasica</name>
    <name type="common">Caucasian dwarf goby</name>
    <name type="synonym">Pomatoschistus caucasicus</name>
    <dbReference type="NCBI Taxonomy" id="637954"/>
    <lineage>
        <taxon>Eukaryota</taxon>
        <taxon>Metazoa</taxon>
        <taxon>Chordata</taxon>
        <taxon>Craniata</taxon>
        <taxon>Vertebrata</taxon>
        <taxon>Euteleostomi</taxon>
        <taxon>Actinopterygii</taxon>
        <taxon>Neopterygii</taxon>
        <taxon>Teleostei</taxon>
        <taxon>Neoteleostei</taxon>
        <taxon>Acanthomorphata</taxon>
        <taxon>Gobiaria</taxon>
        <taxon>Gobiiformes</taxon>
        <taxon>Gobioidei</taxon>
        <taxon>Gobiidae</taxon>
        <taxon>Gobiinae</taxon>
        <taxon>Knipowitschia</taxon>
    </lineage>
</organism>
<dbReference type="Gene3D" id="3.40.220.10">
    <property type="entry name" value="Leucine Aminopeptidase, subunit E, domain 1"/>
    <property type="match status" value="1"/>
</dbReference>
<name>A0AAV2KT81_KNICA</name>
<evidence type="ECO:0000256" key="1">
    <source>
        <dbReference type="SAM" id="MobiDB-lite"/>
    </source>
</evidence>
<accession>A0AAV2KT81</accession>
<dbReference type="AlphaFoldDB" id="A0AAV2KT81"/>
<dbReference type="InterPro" id="IPR043472">
    <property type="entry name" value="Macro_dom-like"/>
</dbReference>
<evidence type="ECO:0000313" key="4">
    <source>
        <dbReference type="Proteomes" id="UP001497482"/>
    </source>
</evidence>
<keyword evidence="4" id="KW-1185">Reference proteome</keyword>
<dbReference type="Gene3D" id="3.30.70.330">
    <property type="match status" value="1"/>
</dbReference>
<dbReference type="EMBL" id="OZ035841">
    <property type="protein sequence ID" value="CAL1591322.1"/>
    <property type="molecule type" value="Genomic_DNA"/>
</dbReference>
<reference evidence="3 4" key="1">
    <citation type="submission" date="2024-04" db="EMBL/GenBank/DDBJ databases">
        <authorList>
            <person name="Waldvogel A.-M."/>
            <person name="Schoenle A."/>
        </authorList>
    </citation>
    <scope>NUCLEOTIDE SEQUENCE [LARGE SCALE GENOMIC DNA]</scope>
</reference>